<proteinExistence type="predicted"/>
<sequence length="225" mass="25648">MSNNWTEEELKAAVESYVDMHIKEANGIPFIKKQYYHELSARFGRTEKSFEYRMQNISYVYSLLGRGWVSGLKPAKNVGSSNAAIIERLISEVEGQQSLKIAEFETQVLSYKAKNILEKPQGIKEPEKMYSSVTTYVRDPKVKAWILKHANGYCECCDNKASFITAEGEPFLEVHHLRRLADGGSDTISNTLALCPNCHREMHYGADKLNLVQSMYDKIGRLVRE</sequence>
<dbReference type="Pfam" id="PF01844">
    <property type="entry name" value="HNH"/>
    <property type="match status" value="1"/>
</dbReference>
<keyword evidence="3" id="KW-0378">Hydrolase</keyword>
<dbReference type="RefSeq" id="WP_087481806.1">
    <property type="nucleotide sequence ID" value="NZ_AP024884.1"/>
</dbReference>
<protein>
    <submittedName>
        <fullName evidence="3">HNH endonuclease</fullName>
    </submittedName>
</protein>
<keyword evidence="3" id="KW-0540">Nuclease</keyword>
<organism evidence="3 4">
    <name type="scientific">Vibrio mangrovi</name>
    <dbReference type="NCBI Taxonomy" id="474394"/>
    <lineage>
        <taxon>Bacteria</taxon>
        <taxon>Pseudomonadati</taxon>
        <taxon>Pseudomonadota</taxon>
        <taxon>Gammaproteobacteria</taxon>
        <taxon>Vibrionales</taxon>
        <taxon>Vibrionaceae</taxon>
        <taxon>Vibrio</taxon>
    </lineage>
</organism>
<keyword evidence="5" id="KW-1185">Reference proteome</keyword>
<evidence type="ECO:0000313" key="4">
    <source>
        <dbReference type="Proteomes" id="UP000196125"/>
    </source>
</evidence>
<dbReference type="InterPro" id="IPR002711">
    <property type="entry name" value="HNH"/>
</dbReference>
<dbReference type="GO" id="GO:0008270">
    <property type="term" value="F:zinc ion binding"/>
    <property type="evidence" value="ECO:0007669"/>
    <property type="project" value="InterPro"/>
</dbReference>
<evidence type="ECO:0000313" key="2">
    <source>
        <dbReference type="EMBL" id="MDW6005011.1"/>
    </source>
</evidence>
<evidence type="ECO:0000259" key="1">
    <source>
        <dbReference type="SMART" id="SM00507"/>
    </source>
</evidence>
<reference evidence="2 5" key="2">
    <citation type="submission" date="2023-11" db="EMBL/GenBank/DDBJ databases">
        <title>Plant-associative lifestyle of Vibrio porteresiae and its evolutionary dynamics.</title>
        <authorList>
            <person name="Rameshkumar N."/>
            <person name="Kirti K."/>
        </authorList>
    </citation>
    <scope>NUCLEOTIDE SEQUENCE [LARGE SCALE GENOMIC DNA]</scope>
    <source>
        <strain evidence="2 5">MSSRF38</strain>
    </source>
</reference>
<reference evidence="3 4" key="1">
    <citation type="submission" date="2017-05" db="EMBL/GenBank/DDBJ databases">
        <authorList>
            <person name="Song R."/>
            <person name="Chenine A.L."/>
            <person name="Ruprecht R.M."/>
        </authorList>
    </citation>
    <scope>NUCLEOTIDE SEQUENCE [LARGE SCALE GENOMIC DNA]</scope>
    <source>
        <strain evidence="3 4">CECT 7927</strain>
    </source>
</reference>
<gene>
    <name evidence="2" type="ORF">SBX37_19300</name>
    <name evidence="3" type="ORF">VIM7927_03083</name>
</gene>
<name>A0A1Y6IVU9_9VIBR</name>
<dbReference type="EMBL" id="FXXI01000006">
    <property type="protein sequence ID" value="SMS01777.1"/>
    <property type="molecule type" value="Genomic_DNA"/>
</dbReference>
<evidence type="ECO:0000313" key="5">
    <source>
        <dbReference type="Proteomes" id="UP001283366"/>
    </source>
</evidence>
<feature type="domain" description="HNH nuclease" evidence="1">
    <location>
        <begin position="141"/>
        <end position="200"/>
    </location>
</feature>
<dbReference type="SMART" id="SM00507">
    <property type="entry name" value="HNHc"/>
    <property type="match status" value="1"/>
</dbReference>
<dbReference type="GO" id="GO:0004519">
    <property type="term" value="F:endonuclease activity"/>
    <property type="evidence" value="ECO:0007669"/>
    <property type="project" value="UniProtKB-KW"/>
</dbReference>
<dbReference type="Proteomes" id="UP001283366">
    <property type="component" value="Unassembled WGS sequence"/>
</dbReference>
<dbReference type="AlphaFoldDB" id="A0A1Y6IVU9"/>
<dbReference type="InterPro" id="IPR003615">
    <property type="entry name" value="HNH_nuc"/>
</dbReference>
<dbReference type="Proteomes" id="UP000196125">
    <property type="component" value="Unassembled WGS sequence"/>
</dbReference>
<dbReference type="GO" id="GO:0003676">
    <property type="term" value="F:nucleic acid binding"/>
    <property type="evidence" value="ECO:0007669"/>
    <property type="project" value="InterPro"/>
</dbReference>
<keyword evidence="3" id="KW-0255">Endonuclease</keyword>
<dbReference type="CDD" id="cd00085">
    <property type="entry name" value="HNHc"/>
    <property type="match status" value="1"/>
</dbReference>
<dbReference type="EMBL" id="JAWRCO010000002">
    <property type="protein sequence ID" value="MDW6005011.1"/>
    <property type="molecule type" value="Genomic_DNA"/>
</dbReference>
<evidence type="ECO:0000313" key="3">
    <source>
        <dbReference type="EMBL" id="SMS01777.1"/>
    </source>
</evidence>
<accession>A0A1Y6IVU9</accession>
<dbReference type="Gene3D" id="1.10.30.50">
    <property type="match status" value="1"/>
</dbReference>
<dbReference type="OrthoDB" id="9802640at2"/>